<dbReference type="RefSeq" id="WP_169902371.1">
    <property type="nucleotide sequence ID" value="NZ_JAAQXE010000002.1"/>
</dbReference>
<proteinExistence type="predicted"/>
<dbReference type="AlphaFoldDB" id="A0A8I1E6I5"/>
<dbReference type="EMBL" id="JAEILH010000032">
    <property type="protein sequence ID" value="MBI6626108.1"/>
    <property type="molecule type" value="Genomic_DNA"/>
</dbReference>
<organism evidence="1 2">
    <name type="scientific">Pseudomonas rhodesiae</name>
    <dbReference type="NCBI Taxonomy" id="76760"/>
    <lineage>
        <taxon>Bacteria</taxon>
        <taxon>Pseudomonadati</taxon>
        <taxon>Pseudomonadota</taxon>
        <taxon>Gammaproteobacteria</taxon>
        <taxon>Pseudomonadales</taxon>
        <taxon>Pseudomonadaceae</taxon>
        <taxon>Pseudomonas</taxon>
    </lineage>
</organism>
<evidence type="ECO:0000313" key="1">
    <source>
        <dbReference type="EMBL" id="MBI6626108.1"/>
    </source>
</evidence>
<evidence type="ECO:0000313" key="2">
    <source>
        <dbReference type="Proteomes" id="UP000645865"/>
    </source>
</evidence>
<protein>
    <submittedName>
        <fullName evidence="1">Uncharacterized protein</fullName>
    </submittedName>
</protein>
<comment type="caution">
    <text evidence="1">The sequence shown here is derived from an EMBL/GenBank/DDBJ whole genome shotgun (WGS) entry which is preliminary data.</text>
</comment>
<dbReference type="Proteomes" id="UP000645865">
    <property type="component" value="Unassembled WGS sequence"/>
</dbReference>
<name>A0A8I1E6I5_9PSED</name>
<gene>
    <name evidence="1" type="ORF">YA0853_20860</name>
</gene>
<sequence>MVNLNPDASSSYRHLTHTSVSAANDYAAMAAHERASVRVSTNSHPATETVSTLARQLSDAATHAENRIVQRGSNLVDPITDGNYFANKVRHDAQTPDTDDPDLLARARQATGFVNGTDINPFKDLARDHLSLIAHDDGGTFTMNERRAAWLQMQSAVSPAAPSSRSVAGRDLMIARLFGSHEPPVALPPATYENAGQNVFEFLRHDDRALIADMFAYAQEEGASLGYVDQLAHSLGSYRRASDGRQHLSSNNGYDAQGYRVTFNFKQEDAATASRILNGTAITSTRLDQGYLRHILNPDYGALSNIGGLPFLEKMVNRFSDEGGKQPGLGDEFTTFKVIPVEDNIIVTTDESIRRPPSEALADNVNGVWTLTEKGKAAGYSIDPATGSLIKPVDPSDVPGPQRSEPGLVSGLARERTLLDALSDNREAPSTRWVWTRQLFSLIKHYKP</sequence>
<accession>A0A8I1E6I5</accession>
<reference evidence="1" key="1">
    <citation type="submission" date="2020-12" db="EMBL/GenBank/DDBJ databases">
        <title>Comparative genomic insights into the epidemiology and virulence of plant pathogenic Pseudomonads from Turkey.</title>
        <authorList>
            <person name="Dillon M."/>
            <person name="Ruiz-Bedoya T."/>
            <person name="Bendalovic-Torma C."/>
            <person name="Guttman K.M."/>
            <person name="Kwak H."/>
            <person name="Middleton M.A."/>
            <person name="Wang P.W."/>
            <person name="Horuz S."/>
            <person name="Aysan Y."/>
            <person name="Guttman D.S."/>
        </authorList>
    </citation>
    <scope>NUCLEOTIDE SEQUENCE</scope>
    <source>
        <strain evidence="1">S5_IA_3a</strain>
    </source>
</reference>